<dbReference type="SUPFAM" id="SSF51735">
    <property type="entry name" value="NAD(P)-binding Rossmann-fold domains"/>
    <property type="match status" value="1"/>
</dbReference>
<gene>
    <name evidence="2" type="ORF">BIY22_07375</name>
</gene>
<dbReference type="EMBL" id="MJMJ01000023">
    <property type="protein sequence ID" value="OLQ87990.1"/>
    <property type="molecule type" value="Genomic_DNA"/>
</dbReference>
<name>A0A1Q9HEB5_9VIBR</name>
<evidence type="ECO:0000313" key="2">
    <source>
        <dbReference type="EMBL" id="OLQ87990.1"/>
    </source>
</evidence>
<protein>
    <submittedName>
        <fullName evidence="2">NAD(P)-dependent oxidoreductase</fullName>
    </submittedName>
</protein>
<dbReference type="Proteomes" id="UP000186313">
    <property type="component" value="Unassembled WGS sequence"/>
</dbReference>
<accession>A0A1Q9HEB5</accession>
<dbReference type="InterPro" id="IPR001509">
    <property type="entry name" value="Epimerase_deHydtase"/>
</dbReference>
<dbReference type="STRING" id="1381081.BIY22_07375"/>
<evidence type="ECO:0000313" key="3">
    <source>
        <dbReference type="Proteomes" id="UP000186313"/>
    </source>
</evidence>
<dbReference type="OrthoDB" id="751203at2"/>
<dbReference type="AlphaFoldDB" id="A0A1Q9HEB5"/>
<dbReference type="PANTHER" id="PTHR43162:SF1">
    <property type="entry name" value="PRESTALK A DIFFERENTIATION PROTEIN A"/>
    <property type="match status" value="1"/>
</dbReference>
<dbReference type="Gene3D" id="3.40.50.720">
    <property type="entry name" value="NAD(P)-binding Rossmann-like Domain"/>
    <property type="match status" value="1"/>
</dbReference>
<evidence type="ECO:0000259" key="1">
    <source>
        <dbReference type="Pfam" id="PF01370"/>
    </source>
</evidence>
<sequence>MKRIGIVGGGWLGLPLSQYLANLGHSVVVTKTSLEGAKQASTADIPAIVVDLAQGASSAASAFGSFQPQILIGCFPPGFRRGNGDEYAQFWQHLVDAAKTLKVEKVVMVSSTTVYPNRAESMSEEMATLAQAQSNDQFSTNALIMLQAEQALIDSGIEFAIVRCSGLVGPNRHPARFVTHLKQVSDQAPANMLHLTDAIGSVSYAAFHIDNQVVNATTPNTTSKAEFYRTAVERSGQALTLPPLVHDADKHIRADKLSELGYKFHFQHTLEII</sequence>
<organism evidence="2 3">
    <name type="scientific">Vibrio panuliri</name>
    <dbReference type="NCBI Taxonomy" id="1381081"/>
    <lineage>
        <taxon>Bacteria</taxon>
        <taxon>Pseudomonadati</taxon>
        <taxon>Pseudomonadota</taxon>
        <taxon>Gammaproteobacteria</taxon>
        <taxon>Vibrionales</taxon>
        <taxon>Vibrionaceae</taxon>
        <taxon>Vibrio</taxon>
    </lineage>
</organism>
<comment type="caution">
    <text evidence="2">The sequence shown here is derived from an EMBL/GenBank/DDBJ whole genome shotgun (WGS) entry which is preliminary data.</text>
</comment>
<dbReference type="InterPro" id="IPR036291">
    <property type="entry name" value="NAD(P)-bd_dom_sf"/>
</dbReference>
<dbReference type="PANTHER" id="PTHR43162">
    <property type="match status" value="1"/>
</dbReference>
<dbReference type="RefSeq" id="WP_075709162.1">
    <property type="nucleotide sequence ID" value="NZ_MJMJ01000023.1"/>
</dbReference>
<dbReference type="InterPro" id="IPR051604">
    <property type="entry name" value="Ergot_Alk_Oxidoreductase"/>
</dbReference>
<feature type="domain" description="NAD-dependent epimerase/dehydratase" evidence="1">
    <location>
        <begin position="6"/>
        <end position="181"/>
    </location>
</feature>
<reference evidence="2 3" key="1">
    <citation type="submission" date="2016-09" db="EMBL/GenBank/DDBJ databases">
        <title>Genomic Taxonomy of the Vibrionaceae.</title>
        <authorList>
            <person name="Gonzalez-Castillo A."/>
            <person name="Gomez-Gil B."/>
            <person name="Enciso-Ibarra K."/>
        </authorList>
    </citation>
    <scope>NUCLEOTIDE SEQUENCE [LARGE SCALE GENOMIC DNA]</scope>
    <source>
        <strain evidence="2 3">CAIM 703</strain>
    </source>
</reference>
<proteinExistence type="predicted"/>
<dbReference type="Pfam" id="PF01370">
    <property type="entry name" value="Epimerase"/>
    <property type="match status" value="1"/>
</dbReference>